<dbReference type="GO" id="GO:0180022">
    <property type="term" value="C:RQC-trigger complex"/>
    <property type="evidence" value="ECO:0007669"/>
    <property type="project" value="InterPro"/>
</dbReference>
<dbReference type="GO" id="GO:0008270">
    <property type="term" value="F:zinc ion binding"/>
    <property type="evidence" value="ECO:0007669"/>
    <property type="project" value="InterPro"/>
</dbReference>
<evidence type="ECO:0000259" key="2">
    <source>
        <dbReference type="Pfam" id="PF06221"/>
    </source>
</evidence>
<dbReference type="EMBL" id="JANBQB010000369">
    <property type="protein sequence ID" value="KAJ1977174.1"/>
    <property type="molecule type" value="Genomic_DNA"/>
</dbReference>
<dbReference type="Proteomes" id="UP001151582">
    <property type="component" value="Unassembled WGS sequence"/>
</dbReference>
<feature type="compositionally biased region" description="Basic and acidic residues" evidence="1">
    <location>
        <begin position="384"/>
        <end position="398"/>
    </location>
</feature>
<dbReference type="PANTHER" id="PTHR12963:SF4">
    <property type="entry name" value="ACTIVATING SIGNAL COINTEGRATOR 1"/>
    <property type="match status" value="1"/>
</dbReference>
<evidence type="ECO:0000256" key="1">
    <source>
        <dbReference type="SAM" id="MobiDB-lite"/>
    </source>
</evidence>
<dbReference type="InterPro" id="IPR009349">
    <property type="entry name" value="TRIP4/RQT4_C2HC5_Znf"/>
</dbReference>
<feature type="compositionally biased region" description="Polar residues" evidence="1">
    <location>
        <begin position="372"/>
        <end position="383"/>
    </location>
</feature>
<organism evidence="3 4">
    <name type="scientific">Dimargaris verticillata</name>
    <dbReference type="NCBI Taxonomy" id="2761393"/>
    <lineage>
        <taxon>Eukaryota</taxon>
        <taxon>Fungi</taxon>
        <taxon>Fungi incertae sedis</taxon>
        <taxon>Zoopagomycota</taxon>
        <taxon>Kickxellomycotina</taxon>
        <taxon>Dimargaritomycetes</taxon>
        <taxon>Dimargaritales</taxon>
        <taxon>Dimargaritaceae</taxon>
        <taxon>Dimargaris</taxon>
    </lineage>
</organism>
<feature type="region of interest" description="Disordered" evidence="1">
    <location>
        <begin position="70"/>
        <end position="99"/>
    </location>
</feature>
<dbReference type="Pfam" id="PF06221">
    <property type="entry name" value="zf-C2HC5"/>
    <property type="match status" value="1"/>
</dbReference>
<comment type="caution">
    <text evidence="3">The sequence shown here is derived from an EMBL/GenBank/DDBJ whole genome shotgun (WGS) entry which is preliminary data.</text>
</comment>
<proteinExistence type="predicted"/>
<accession>A0A9W8B713</accession>
<feature type="region of interest" description="Disordered" evidence="1">
    <location>
        <begin position="312"/>
        <end position="398"/>
    </location>
</feature>
<gene>
    <name evidence="3" type="primary">TRIP4</name>
    <name evidence="3" type="ORF">H4R34_003693</name>
</gene>
<keyword evidence="4" id="KW-1185">Reference proteome</keyword>
<reference evidence="3" key="1">
    <citation type="submission" date="2022-07" db="EMBL/GenBank/DDBJ databases">
        <title>Phylogenomic reconstructions and comparative analyses of Kickxellomycotina fungi.</title>
        <authorList>
            <person name="Reynolds N.K."/>
            <person name="Stajich J.E."/>
            <person name="Barry K."/>
            <person name="Grigoriev I.V."/>
            <person name="Crous P."/>
            <person name="Smith M.E."/>
        </authorList>
    </citation>
    <scope>NUCLEOTIDE SEQUENCE</scope>
    <source>
        <strain evidence="3">RSA 567</strain>
    </source>
</reference>
<dbReference type="GO" id="GO:0072344">
    <property type="term" value="P:rescue of stalled ribosome"/>
    <property type="evidence" value="ECO:0007669"/>
    <property type="project" value="InterPro"/>
</dbReference>
<evidence type="ECO:0000313" key="3">
    <source>
        <dbReference type="EMBL" id="KAJ1977174.1"/>
    </source>
</evidence>
<dbReference type="GO" id="GO:0005634">
    <property type="term" value="C:nucleus"/>
    <property type="evidence" value="ECO:0007669"/>
    <property type="project" value="InterPro"/>
</dbReference>
<evidence type="ECO:0000313" key="4">
    <source>
        <dbReference type="Proteomes" id="UP001151582"/>
    </source>
</evidence>
<sequence length="398" mass="43297">MGSQSLIAWTAQALADRLQLSLNETKPLAINLVSLASEAEIAMQLAEILGESESATQFATTFVRKRFPSGAPKPCEAAANPSSHNASPGPQRRQQSGYAPIGGITITTLTRKSKAKSKQPAGARASTLIGQPVASMDGLSNKERAKYESRGDRPACTCEASIHDLLTNCLTCGRIICAREGPGPCLTCGALVVSADQQRRMDIARRQQQSALTSTPADVMDQVAQAEARKEQLLEYDRTSAARTRVIDRVGGFQLPEDHELQWMTPQEKIEATRQRQRHQARQAELDDQRRRGVQVLSINLETHMVTRRDLRIEDTADAEGTATLPAEMPPKPSTTGTGYFANNPLLRSTVIPKYISPEDPSDEPSSACAPTASSESHSLATQRQHERAKYVDDLLTG</sequence>
<protein>
    <submittedName>
        <fullName evidence="3">Activating signal cointegrator 1</fullName>
    </submittedName>
</protein>
<feature type="domain" description="TRIP4/RQT4 C2HC5-type zinc finger" evidence="2">
    <location>
        <begin position="155"/>
        <end position="201"/>
    </location>
</feature>
<dbReference type="InterPro" id="IPR039128">
    <property type="entry name" value="TRIP4-like"/>
</dbReference>
<dbReference type="PANTHER" id="PTHR12963">
    <property type="entry name" value="THYROID RECEPTOR INTERACTING PROTEIN RELATED"/>
    <property type="match status" value="1"/>
</dbReference>
<dbReference type="OrthoDB" id="338816at2759"/>
<feature type="compositionally biased region" description="Low complexity" evidence="1">
    <location>
        <begin position="77"/>
        <end position="88"/>
    </location>
</feature>
<dbReference type="AlphaFoldDB" id="A0A9W8B713"/>
<feature type="region of interest" description="Disordered" evidence="1">
    <location>
        <begin position="270"/>
        <end position="289"/>
    </location>
</feature>
<name>A0A9W8B713_9FUNG</name>
<dbReference type="GO" id="GO:0045893">
    <property type="term" value="P:positive regulation of DNA-templated transcription"/>
    <property type="evidence" value="ECO:0007669"/>
    <property type="project" value="TreeGrafter"/>
</dbReference>